<dbReference type="InterPro" id="IPR044974">
    <property type="entry name" value="Disease_R_plants"/>
</dbReference>
<dbReference type="PANTHER" id="PTHR23155:SF968">
    <property type="entry name" value="NB-ARC DOMAIN CONTAINING PROTEIN, EXPRESSED"/>
    <property type="match status" value="1"/>
</dbReference>
<keyword evidence="6 7" id="KW-0175">Coiled coil</keyword>
<dbReference type="InterPro" id="IPR002182">
    <property type="entry name" value="NB-ARC"/>
</dbReference>
<dbReference type="Gene3D" id="3.40.50.300">
    <property type="entry name" value="P-loop containing nucleotide triphosphate hydrolases"/>
    <property type="match status" value="1"/>
</dbReference>
<dbReference type="EMBL" id="JAUUTY010000004">
    <property type="protein sequence ID" value="KAK1652835.1"/>
    <property type="molecule type" value="Genomic_DNA"/>
</dbReference>
<feature type="domain" description="Disease resistance protein winged helix" evidence="10">
    <location>
        <begin position="435"/>
        <end position="504"/>
    </location>
</feature>
<evidence type="ECO:0000256" key="1">
    <source>
        <dbReference type="ARBA" id="ARBA00008894"/>
    </source>
</evidence>
<proteinExistence type="inferred from homology"/>
<dbReference type="GO" id="GO:0009626">
    <property type="term" value="P:plant-type hypersensitive response"/>
    <property type="evidence" value="ECO:0007669"/>
    <property type="project" value="UniProtKB-ARBA"/>
</dbReference>
<dbReference type="Pfam" id="PF23598">
    <property type="entry name" value="LRR_14"/>
    <property type="match status" value="1"/>
</dbReference>
<organism evidence="12 13">
    <name type="scientific">Lolium multiflorum</name>
    <name type="common">Italian ryegrass</name>
    <name type="synonym">Lolium perenne subsp. multiflorum</name>
    <dbReference type="NCBI Taxonomy" id="4521"/>
    <lineage>
        <taxon>Eukaryota</taxon>
        <taxon>Viridiplantae</taxon>
        <taxon>Streptophyta</taxon>
        <taxon>Embryophyta</taxon>
        <taxon>Tracheophyta</taxon>
        <taxon>Spermatophyta</taxon>
        <taxon>Magnoliopsida</taxon>
        <taxon>Liliopsida</taxon>
        <taxon>Poales</taxon>
        <taxon>Poaceae</taxon>
        <taxon>BOP clade</taxon>
        <taxon>Pooideae</taxon>
        <taxon>Poodae</taxon>
        <taxon>Poeae</taxon>
        <taxon>Poeae Chloroplast Group 2 (Poeae type)</taxon>
        <taxon>Loliodinae</taxon>
        <taxon>Loliinae</taxon>
        <taxon>Lolium</taxon>
    </lineage>
</organism>
<evidence type="ECO:0000256" key="6">
    <source>
        <dbReference type="ARBA" id="ARBA00023054"/>
    </source>
</evidence>
<evidence type="ECO:0000259" key="10">
    <source>
        <dbReference type="Pfam" id="PF23559"/>
    </source>
</evidence>
<dbReference type="GO" id="GO:0002758">
    <property type="term" value="P:innate immune response-activating signaling pathway"/>
    <property type="evidence" value="ECO:0007669"/>
    <property type="project" value="UniProtKB-ARBA"/>
</dbReference>
<evidence type="ECO:0000259" key="8">
    <source>
        <dbReference type="Pfam" id="PF00931"/>
    </source>
</evidence>
<evidence type="ECO:0000259" key="9">
    <source>
        <dbReference type="Pfam" id="PF18052"/>
    </source>
</evidence>
<protein>
    <submittedName>
        <fullName evidence="12">Uncharacterized protein</fullName>
    </submittedName>
</protein>
<dbReference type="InterPro" id="IPR027417">
    <property type="entry name" value="P-loop_NTPase"/>
</dbReference>
<dbReference type="Gene3D" id="1.10.10.10">
    <property type="entry name" value="Winged helix-like DNA-binding domain superfamily/Winged helix DNA-binding domain"/>
    <property type="match status" value="1"/>
</dbReference>
<keyword evidence="13" id="KW-1185">Reference proteome</keyword>
<keyword evidence="3" id="KW-0677">Repeat</keyword>
<dbReference type="Pfam" id="PF00931">
    <property type="entry name" value="NB-ARC"/>
    <property type="match status" value="1"/>
</dbReference>
<dbReference type="CDD" id="cd14798">
    <property type="entry name" value="RX-CC_like"/>
    <property type="match status" value="1"/>
</dbReference>
<evidence type="ECO:0000256" key="2">
    <source>
        <dbReference type="ARBA" id="ARBA00022614"/>
    </source>
</evidence>
<reference evidence="12" key="1">
    <citation type="submission" date="2023-07" db="EMBL/GenBank/DDBJ databases">
        <title>A chromosome-level genome assembly of Lolium multiflorum.</title>
        <authorList>
            <person name="Chen Y."/>
            <person name="Copetti D."/>
            <person name="Kolliker R."/>
            <person name="Studer B."/>
        </authorList>
    </citation>
    <scope>NUCLEOTIDE SEQUENCE</scope>
    <source>
        <strain evidence="12">02402/16</strain>
        <tissue evidence="12">Leaf</tissue>
    </source>
</reference>
<evidence type="ECO:0000256" key="7">
    <source>
        <dbReference type="SAM" id="Coils"/>
    </source>
</evidence>
<comment type="similarity">
    <text evidence="1">Belongs to the disease resistance NB-LRR family.</text>
</comment>
<dbReference type="GO" id="GO:0042742">
    <property type="term" value="P:defense response to bacterium"/>
    <property type="evidence" value="ECO:0007669"/>
    <property type="project" value="UniProtKB-ARBA"/>
</dbReference>
<comment type="caution">
    <text evidence="12">The sequence shown here is derived from an EMBL/GenBank/DDBJ whole genome shotgun (WGS) entry which is preliminary data.</text>
</comment>
<keyword evidence="2" id="KW-0433">Leucine-rich repeat</keyword>
<evidence type="ECO:0000256" key="4">
    <source>
        <dbReference type="ARBA" id="ARBA00022741"/>
    </source>
</evidence>
<dbReference type="Gene3D" id="3.80.10.10">
    <property type="entry name" value="Ribonuclease Inhibitor"/>
    <property type="match status" value="1"/>
</dbReference>
<name>A0AAD8WEM1_LOLMU</name>
<dbReference type="Gene3D" id="1.20.5.4130">
    <property type="match status" value="1"/>
</dbReference>
<feature type="domain" description="Disease resistance N-terminal" evidence="9">
    <location>
        <begin position="5"/>
        <end position="93"/>
    </location>
</feature>
<dbReference type="PRINTS" id="PR00364">
    <property type="entry name" value="DISEASERSIST"/>
</dbReference>
<dbReference type="InterPro" id="IPR032675">
    <property type="entry name" value="LRR_dom_sf"/>
</dbReference>
<feature type="domain" description="NB-ARC" evidence="8">
    <location>
        <begin position="175"/>
        <end position="346"/>
    </location>
</feature>
<sequence>MAESAVRTVIGSVGNLAVHETKFLCGVTVEVAFLKDELMRLQAYLKDADNKWRSGNARVAILVTQIRTAAYEAQNVIESADYMEKRRRLKKGFMGAVSRYACLPSDLANLHKIGVEIQRVRRKLSEIFQSADHLRIDLDNTVVVSGQVEDEFPQVWGLRHQNYEDDVVVVGFMDEYKEITDKLVHEGQILSVVSIVAMGGAGKTTLARKVYTSSRVKQHFNTVAWVTVSQKFNGADLLKEIMKQIIEEKDELIDQMQEYEVGKKINGFLLERRYLVVLDDVWEEDTWDQLNRTIKAFPDTNNGSKVLLTTRKEKVANHIEMPTHVHVLKELDQAKSWELFSSKAIPTYRRSVIGDVSELEQLGRLLARKCDGLPLALAVLGGYLSKNLNLEAWSETLSCWPSTRNTQLMHNILARSYKDMTDHYLRSCFLYLASFPEDFRIDVSVLIALWIAEDFIPQAPKHEQEETARKYVAELAQRSLLQVTRRSMAHGWIEQIGVHDILRDWCVEEARQDGFLDVIDKISGQVGVALTDMMISYRSSYQDYSGQNLQATPNLRALIGFQLPSISLPKLRFLRVLHIQNSRLRDFSSAIAGCIHLRCLRLISCEDVTLPSSIGKLLYLQTIDMTDTHSLVPKSMWDIPSLRHVYLCDGFSPPSSVQQQKELRTFRLKDSLARSKFCNLDMVRFLGQMTELTTLSLVILPNMLAEMMNIFANMPRLVDVELYKLSAFDKFPESHQFPQNIRSLCLYANAFKQDPMPALENLQCLVVLKLEGYSGRIMSCSARGFPRLQNLELFSFSYTEEWTIEVTTMPKLSHLILEGFHKMRKLPEGLLQIPSLNHLELEDVPLISVGHDSTSKELQKKGCEVTLIK</sequence>
<accession>A0AAD8WEM1</accession>
<dbReference type="Gene3D" id="1.10.8.430">
    <property type="entry name" value="Helical domain of apoptotic protease-activating factors"/>
    <property type="match status" value="1"/>
</dbReference>
<keyword evidence="4" id="KW-0547">Nucleotide-binding</keyword>
<dbReference type="FunFam" id="1.10.10.10:FF:000322">
    <property type="entry name" value="Probable disease resistance protein At1g63360"/>
    <property type="match status" value="1"/>
</dbReference>
<gene>
    <name evidence="12" type="ORF">QYE76_070640</name>
</gene>
<keyword evidence="5" id="KW-0611">Plant defense</keyword>
<evidence type="ECO:0000256" key="3">
    <source>
        <dbReference type="ARBA" id="ARBA00022737"/>
    </source>
</evidence>
<dbReference type="InterPro" id="IPR058922">
    <property type="entry name" value="WHD_DRP"/>
</dbReference>
<evidence type="ECO:0000313" key="13">
    <source>
        <dbReference type="Proteomes" id="UP001231189"/>
    </source>
</evidence>
<dbReference type="PANTHER" id="PTHR23155">
    <property type="entry name" value="DISEASE RESISTANCE PROTEIN RP"/>
    <property type="match status" value="1"/>
</dbReference>
<evidence type="ECO:0000256" key="5">
    <source>
        <dbReference type="ARBA" id="ARBA00022821"/>
    </source>
</evidence>
<dbReference type="Pfam" id="PF18052">
    <property type="entry name" value="Rx_N"/>
    <property type="match status" value="1"/>
</dbReference>
<evidence type="ECO:0000313" key="12">
    <source>
        <dbReference type="EMBL" id="KAK1652835.1"/>
    </source>
</evidence>
<dbReference type="InterPro" id="IPR055414">
    <property type="entry name" value="LRR_R13L4/SHOC2-like"/>
</dbReference>
<dbReference type="FunFam" id="3.40.50.300:FF:001091">
    <property type="entry name" value="Probable disease resistance protein At1g61300"/>
    <property type="match status" value="1"/>
</dbReference>
<feature type="domain" description="Disease resistance R13L4/SHOC-2-like LRR" evidence="11">
    <location>
        <begin position="566"/>
        <end position="751"/>
    </location>
</feature>
<dbReference type="Proteomes" id="UP001231189">
    <property type="component" value="Unassembled WGS sequence"/>
</dbReference>
<dbReference type="InterPro" id="IPR041118">
    <property type="entry name" value="Rx_N"/>
</dbReference>
<dbReference type="InterPro" id="IPR036388">
    <property type="entry name" value="WH-like_DNA-bd_sf"/>
</dbReference>
<dbReference type="SUPFAM" id="SSF52058">
    <property type="entry name" value="L domain-like"/>
    <property type="match status" value="1"/>
</dbReference>
<dbReference type="GO" id="GO:0043531">
    <property type="term" value="F:ADP binding"/>
    <property type="evidence" value="ECO:0007669"/>
    <property type="project" value="InterPro"/>
</dbReference>
<dbReference type="Pfam" id="PF23559">
    <property type="entry name" value="WHD_DRP"/>
    <property type="match status" value="1"/>
</dbReference>
<dbReference type="AlphaFoldDB" id="A0AAD8WEM1"/>
<dbReference type="InterPro" id="IPR042197">
    <property type="entry name" value="Apaf_helical"/>
</dbReference>
<feature type="coiled-coil region" evidence="7">
    <location>
        <begin position="235"/>
        <end position="262"/>
    </location>
</feature>
<dbReference type="SUPFAM" id="SSF52540">
    <property type="entry name" value="P-loop containing nucleoside triphosphate hydrolases"/>
    <property type="match status" value="1"/>
</dbReference>
<dbReference type="InterPro" id="IPR038005">
    <property type="entry name" value="RX-like_CC"/>
</dbReference>
<evidence type="ECO:0000259" key="11">
    <source>
        <dbReference type="Pfam" id="PF23598"/>
    </source>
</evidence>